<accession>A0A834UBZ1</accession>
<feature type="compositionally biased region" description="Low complexity" evidence="1">
    <location>
        <begin position="67"/>
        <end position="76"/>
    </location>
</feature>
<gene>
    <name evidence="2" type="ORF">H0235_005800</name>
</gene>
<evidence type="ECO:0000313" key="2">
    <source>
        <dbReference type="EMBL" id="KAF7429402.1"/>
    </source>
</evidence>
<comment type="caution">
    <text evidence="2">The sequence shown here is derived from an EMBL/GenBank/DDBJ whole genome shotgun (WGS) entry which is preliminary data.</text>
</comment>
<protein>
    <submittedName>
        <fullName evidence="2">Uncharacterized protein</fullName>
    </submittedName>
</protein>
<sequence>MKLLCDERHRIERSGGKKAGWYAHERPFSSEVTAATEALVRFELSVPPSHFPSRSLPTIPLSPPSTPSSRPAPLRRQPNPPGSWHERAKGRTARLE</sequence>
<name>A0A834UBZ1_VESPE</name>
<organism evidence="2 3">
    <name type="scientific">Vespula pensylvanica</name>
    <name type="common">Western yellow jacket</name>
    <name type="synonym">Wasp</name>
    <dbReference type="NCBI Taxonomy" id="30213"/>
    <lineage>
        <taxon>Eukaryota</taxon>
        <taxon>Metazoa</taxon>
        <taxon>Ecdysozoa</taxon>
        <taxon>Arthropoda</taxon>
        <taxon>Hexapoda</taxon>
        <taxon>Insecta</taxon>
        <taxon>Pterygota</taxon>
        <taxon>Neoptera</taxon>
        <taxon>Endopterygota</taxon>
        <taxon>Hymenoptera</taxon>
        <taxon>Apocrita</taxon>
        <taxon>Aculeata</taxon>
        <taxon>Vespoidea</taxon>
        <taxon>Vespidae</taxon>
        <taxon>Vespinae</taxon>
        <taxon>Vespula</taxon>
    </lineage>
</organism>
<dbReference type="EMBL" id="JACSDY010000004">
    <property type="protein sequence ID" value="KAF7429402.1"/>
    <property type="molecule type" value="Genomic_DNA"/>
</dbReference>
<dbReference type="Proteomes" id="UP000600918">
    <property type="component" value="Unassembled WGS sequence"/>
</dbReference>
<dbReference type="AlphaFoldDB" id="A0A834UBZ1"/>
<evidence type="ECO:0000256" key="1">
    <source>
        <dbReference type="SAM" id="MobiDB-lite"/>
    </source>
</evidence>
<reference evidence="2" key="1">
    <citation type="journal article" date="2020" name="G3 (Bethesda)">
        <title>High-Quality Assemblies for Three Invasive Social Wasps from the &lt;i&gt;Vespula&lt;/i&gt; Genus.</title>
        <authorList>
            <person name="Harrop T.W.R."/>
            <person name="Guhlin J."/>
            <person name="McLaughlin G.M."/>
            <person name="Permina E."/>
            <person name="Stockwell P."/>
            <person name="Gilligan J."/>
            <person name="Le Lec M.F."/>
            <person name="Gruber M.A.M."/>
            <person name="Quinn O."/>
            <person name="Lovegrove M."/>
            <person name="Duncan E.J."/>
            <person name="Remnant E.J."/>
            <person name="Van Eeckhoven J."/>
            <person name="Graham B."/>
            <person name="Knapp R.A."/>
            <person name="Langford K.W."/>
            <person name="Kronenberg Z."/>
            <person name="Press M.O."/>
            <person name="Eacker S.M."/>
            <person name="Wilson-Rankin E.E."/>
            <person name="Purcell J."/>
            <person name="Lester P.J."/>
            <person name="Dearden P.K."/>
        </authorList>
    </citation>
    <scope>NUCLEOTIDE SEQUENCE</scope>
    <source>
        <strain evidence="2">Volc-1</strain>
    </source>
</reference>
<evidence type="ECO:0000313" key="3">
    <source>
        <dbReference type="Proteomes" id="UP000600918"/>
    </source>
</evidence>
<feature type="compositionally biased region" description="Basic and acidic residues" evidence="1">
    <location>
        <begin position="84"/>
        <end position="96"/>
    </location>
</feature>
<feature type="region of interest" description="Disordered" evidence="1">
    <location>
        <begin position="49"/>
        <end position="96"/>
    </location>
</feature>
<keyword evidence="3" id="KW-1185">Reference proteome</keyword>
<proteinExistence type="predicted"/>